<dbReference type="PANTHER" id="PTHR13887">
    <property type="entry name" value="GLUTATHIONE S-TRANSFERASE KAPPA"/>
    <property type="match status" value="1"/>
</dbReference>
<dbReference type="Gene3D" id="3.40.30.10">
    <property type="entry name" value="Glutaredoxin"/>
    <property type="match status" value="1"/>
</dbReference>
<dbReference type="CDD" id="cd03023">
    <property type="entry name" value="DsbA_Com1_like"/>
    <property type="match status" value="1"/>
</dbReference>
<gene>
    <name evidence="7" type="ORF">NVS89_00630</name>
</gene>
<reference evidence="7" key="1">
    <citation type="submission" date="2022-08" db="EMBL/GenBank/DDBJ databases">
        <authorList>
            <person name="Li F."/>
        </authorList>
    </citation>
    <scope>NUCLEOTIDE SEQUENCE</scope>
    <source>
        <strain evidence="7">MQZ15Z-1</strain>
    </source>
</reference>
<name>A0A9X2T549_9HYPH</name>
<dbReference type="PROSITE" id="PS51352">
    <property type="entry name" value="THIOREDOXIN_2"/>
    <property type="match status" value="1"/>
</dbReference>
<evidence type="ECO:0000256" key="3">
    <source>
        <dbReference type="ARBA" id="ARBA00023157"/>
    </source>
</evidence>
<dbReference type="EMBL" id="JANTHZ010000001">
    <property type="protein sequence ID" value="MCS0493583.1"/>
    <property type="molecule type" value="Genomic_DNA"/>
</dbReference>
<evidence type="ECO:0000313" key="8">
    <source>
        <dbReference type="Proteomes" id="UP001151088"/>
    </source>
</evidence>
<evidence type="ECO:0000256" key="5">
    <source>
        <dbReference type="SAM" id="SignalP"/>
    </source>
</evidence>
<dbReference type="RefSeq" id="WP_258730530.1">
    <property type="nucleotide sequence ID" value="NZ_JANTHZ010000001.1"/>
</dbReference>
<keyword evidence="8" id="KW-1185">Reference proteome</keyword>
<comment type="caution">
    <text evidence="7">The sequence shown here is derived from an EMBL/GenBank/DDBJ whole genome shotgun (WGS) entry which is preliminary data.</text>
</comment>
<dbReference type="InterPro" id="IPR041205">
    <property type="entry name" value="ScsC_N"/>
</dbReference>
<evidence type="ECO:0000256" key="2">
    <source>
        <dbReference type="ARBA" id="ARBA00023002"/>
    </source>
</evidence>
<feature type="chain" id="PRO_5040959895" evidence="5">
    <location>
        <begin position="29"/>
        <end position="257"/>
    </location>
</feature>
<dbReference type="GO" id="GO:0016491">
    <property type="term" value="F:oxidoreductase activity"/>
    <property type="evidence" value="ECO:0007669"/>
    <property type="project" value="UniProtKB-KW"/>
</dbReference>
<dbReference type="InterPro" id="IPR013766">
    <property type="entry name" value="Thioredoxin_domain"/>
</dbReference>
<evidence type="ECO:0000256" key="4">
    <source>
        <dbReference type="ARBA" id="ARBA00023284"/>
    </source>
</evidence>
<dbReference type="SUPFAM" id="SSF52833">
    <property type="entry name" value="Thioredoxin-like"/>
    <property type="match status" value="1"/>
</dbReference>
<proteinExistence type="predicted"/>
<feature type="signal peptide" evidence="5">
    <location>
        <begin position="1"/>
        <end position="28"/>
    </location>
</feature>
<keyword evidence="2" id="KW-0560">Oxidoreductase</keyword>
<dbReference type="Proteomes" id="UP001151088">
    <property type="component" value="Unassembled WGS sequence"/>
</dbReference>
<protein>
    <submittedName>
        <fullName evidence="7">DsbA family protein</fullName>
    </submittedName>
</protein>
<evidence type="ECO:0000259" key="6">
    <source>
        <dbReference type="PROSITE" id="PS51352"/>
    </source>
</evidence>
<sequence>MPPLTFFRRAGCSAIAACLLLGIGLAPASALDDSQRKEFEAVIHDYLLKNPEVIQEAIVELQKRQAAAEANQRDQALASLKPLIFESPRGAVVGNPNGDVTLVEFFDYNCGYCRHALADLVKLTQEDPKLKVILKEFPVLGPGSVEAAQVAVGVRMVAPDKYFAFHQKLLGGRGQANKDKALAAAKEAGVDMSALAKAMADPEVNATLQESMKIADALGIDGTPSYVAGDSVIVGAVGHDQLKSAIDSVRSCGKTQC</sequence>
<dbReference type="InterPro" id="IPR001853">
    <property type="entry name" value="DSBA-like_thioredoxin_dom"/>
</dbReference>
<accession>A0A9X2T549</accession>
<keyword evidence="1 5" id="KW-0732">Signal</keyword>
<evidence type="ECO:0000313" key="7">
    <source>
        <dbReference type="EMBL" id="MCS0493583.1"/>
    </source>
</evidence>
<keyword evidence="3" id="KW-1015">Disulfide bond</keyword>
<dbReference type="InterPro" id="IPR036249">
    <property type="entry name" value="Thioredoxin-like_sf"/>
</dbReference>
<organism evidence="7 8">
    <name type="scientific">Ancylobacter mangrovi</name>
    <dbReference type="NCBI Taxonomy" id="2972472"/>
    <lineage>
        <taxon>Bacteria</taxon>
        <taxon>Pseudomonadati</taxon>
        <taxon>Pseudomonadota</taxon>
        <taxon>Alphaproteobacteria</taxon>
        <taxon>Hyphomicrobiales</taxon>
        <taxon>Xanthobacteraceae</taxon>
        <taxon>Ancylobacter</taxon>
    </lineage>
</organism>
<evidence type="ECO:0000256" key="1">
    <source>
        <dbReference type="ARBA" id="ARBA00022729"/>
    </source>
</evidence>
<dbReference type="AlphaFoldDB" id="A0A9X2T549"/>
<feature type="domain" description="Thioredoxin" evidence="6">
    <location>
        <begin position="61"/>
        <end position="251"/>
    </location>
</feature>
<dbReference type="PANTHER" id="PTHR13887:SF14">
    <property type="entry name" value="DISULFIDE BOND FORMATION PROTEIN D"/>
    <property type="match status" value="1"/>
</dbReference>
<dbReference type="Pfam" id="PF01323">
    <property type="entry name" value="DSBA"/>
    <property type="match status" value="1"/>
</dbReference>
<keyword evidence="4" id="KW-0676">Redox-active center</keyword>
<dbReference type="Pfam" id="PF18312">
    <property type="entry name" value="ScsC_N"/>
    <property type="match status" value="1"/>
</dbReference>